<dbReference type="EMBL" id="LS974619">
    <property type="protein sequence ID" value="CAG7882368.1"/>
    <property type="molecule type" value="Genomic_DNA"/>
</dbReference>
<dbReference type="EMBL" id="LS974619">
    <property type="protein sequence ID" value="CAG7880406.1"/>
    <property type="molecule type" value="Genomic_DNA"/>
</dbReference>
<evidence type="ECO:0000313" key="4">
    <source>
        <dbReference type="Proteomes" id="UP000694005"/>
    </source>
</evidence>
<dbReference type="Proteomes" id="UP000694005">
    <property type="component" value="Chromosome A03"/>
</dbReference>
<dbReference type="Gramene" id="A03p37110.2_BraZ1">
    <property type="protein sequence ID" value="A03p37110.2_BraZ1.CDS.1"/>
    <property type="gene ID" value="A03g37110.2_BraZ1"/>
</dbReference>
<name>A0A8D9MF95_BRACM</name>
<sequence length="67" mass="7811">MPKHKAVLIWYFISSEECSSLIDGVDVFVNFKVKLLILKLQHQPLQLSDLTPFSHLYIFFNGMKVRS</sequence>
<proteinExistence type="predicted"/>
<dbReference type="AlphaFoldDB" id="A0A8D9MF95"/>
<dbReference type="Gramene" id="A03p17490.2_BraZ1">
    <property type="protein sequence ID" value="A03p17490.2_BraZ1.CDS.1"/>
    <property type="gene ID" value="A03g17490.2_BraZ1"/>
</dbReference>
<protein>
    <submittedName>
        <fullName evidence="1 3">Uncharacterized protein</fullName>
    </submittedName>
</protein>
<dbReference type="Proteomes" id="UP000694005">
    <property type="component" value="Chromosome A10"/>
</dbReference>
<dbReference type="Gramene" id="A10p08420.2_BraZ1">
    <property type="protein sequence ID" value="A10p08420.2_BraZ1.CDS.1"/>
    <property type="gene ID" value="A10g08420.2_BraZ1"/>
</dbReference>
<gene>
    <name evidence="1" type="ORF">BRAPAZ1V2_A03P17490.2</name>
    <name evidence="2" type="ORF">BRAPAZ1V2_A03P37110.2</name>
    <name evidence="3" type="ORF">BRAPAZ1V2_A10P08420.2</name>
</gene>
<reference evidence="3 4" key="1">
    <citation type="submission" date="2021-07" db="EMBL/GenBank/DDBJ databases">
        <authorList>
            <consortium name="Genoscope - CEA"/>
            <person name="William W."/>
        </authorList>
    </citation>
    <scope>NUCLEOTIDE SEQUENCE [LARGE SCALE GENOMIC DNA]</scope>
</reference>
<evidence type="ECO:0000313" key="1">
    <source>
        <dbReference type="EMBL" id="CAG7880406.1"/>
    </source>
</evidence>
<evidence type="ECO:0000313" key="3">
    <source>
        <dbReference type="EMBL" id="CAG7909596.1"/>
    </source>
</evidence>
<evidence type="ECO:0000313" key="2">
    <source>
        <dbReference type="EMBL" id="CAG7882368.1"/>
    </source>
</evidence>
<accession>A0A8D9MF95</accession>
<organism evidence="3 4">
    <name type="scientific">Brassica campestris</name>
    <name type="common">Field mustard</name>
    <dbReference type="NCBI Taxonomy" id="3711"/>
    <lineage>
        <taxon>Eukaryota</taxon>
        <taxon>Viridiplantae</taxon>
        <taxon>Streptophyta</taxon>
        <taxon>Embryophyta</taxon>
        <taxon>Tracheophyta</taxon>
        <taxon>Spermatophyta</taxon>
        <taxon>Magnoliopsida</taxon>
        <taxon>eudicotyledons</taxon>
        <taxon>Gunneridae</taxon>
        <taxon>Pentapetalae</taxon>
        <taxon>rosids</taxon>
        <taxon>malvids</taxon>
        <taxon>Brassicales</taxon>
        <taxon>Brassicaceae</taxon>
        <taxon>Brassiceae</taxon>
        <taxon>Brassica</taxon>
    </lineage>
</organism>
<dbReference type="EMBL" id="LS974626">
    <property type="protein sequence ID" value="CAG7909596.1"/>
    <property type="molecule type" value="Genomic_DNA"/>
</dbReference>